<proteinExistence type="predicted"/>
<evidence type="ECO:0000313" key="1">
    <source>
        <dbReference type="EMBL" id="JAD36470.1"/>
    </source>
</evidence>
<accession>A0A0A8ZI98</accession>
<dbReference type="EMBL" id="GBRH01261425">
    <property type="protein sequence ID" value="JAD36470.1"/>
    <property type="molecule type" value="Transcribed_RNA"/>
</dbReference>
<sequence>MGGLCFSLIPVPARIRIWQHSFTG</sequence>
<protein>
    <submittedName>
        <fullName evidence="1">Uncharacterized protein</fullName>
    </submittedName>
</protein>
<dbReference type="AlphaFoldDB" id="A0A0A8ZI98"/>
<reference evidence="1" key="1">
    <citation type="submission" date="2014-09" db="EMBL/GenBank/DDBJ databases">
        <authorList>
            <person name="Magalhaes I.L.F."/>
            <person name="Oliveira U."/>
            <person name="Santos F.R."/>
            <person name="Vidigal T.H.D.A."/>
            <person name="Brescovit A.D."/>
            <person name="Santos A.J."/>
        </authorList>
    </citation>
    <scope>NUCLEOTIDE SEQUENCE</scope>
    <source>
        <tissue evidence="1">Shoot tissue taken approximately 20 cm above the soil surface</tissue>
    </source>
</reference>
<organism evidence="1">
    <name type="scientific">Arundo donax</name>
    <name type="common">Giant reed</name>
    <name type="synonym">Donax arundinaceus</name>
    <dbReference type="NCBI Taxonomy" id="35708"/>
    <lineage>
        <taxon>Eukaryota</taxon>
        <taxon>Viridiplantae</taxon>
        <taxon>Streptophyta</taxon>
        <taxon>Embryophyta</taxon>
        <taxon>Tracheophyta</taxon>
        <taxon>Spermatophyta</taxon>
        <taxon>Magnoliopsida</taxon>
        <taxon>Liliopsida</taxon>
        <taxon>Poales</taxon>
        <taxon>Poaceae</taxon>
        <taxon>PACMAD clade</taxon>
        <taxon>Arundinoideae</taxon>
        <taxon>Arundineae</taxon>
        <taxon>Arundo</taxon>
    </lineage>
</organism>
<reference evidence="1" key="2">
    <citation type="journal article" date="2015" name="Data Brief">
        <title>Shoot transcriptome of the giant reed, Arundo donax.</title>
        <authorList>
            <person name="Barrero R.A."/>
            <person name="Guerrero F.D."/>
            <person name="Moolhuijzen P."/>
            <person name="Goolsby J.A."/>
            <person name="Tidwell J."/>
            <person name="Bellgard S.E."/>
            <person name="Bellgard M.I."/>
        </authorList>
    </citation>
    <scope>NUCLEOTIDE SEQUENCE</scope>
    <source>
        <tissue evidence="1">Shoot tissue taken approximately 20 cm above the soil surface</tissue>
    </source>
</reference>
<name>A0A0A8ZI98_ARUDO</name>